<dbReference type="Pfam" id="PF07992">
    <property type="entry name" value="Pyr_redox_2"/>
    <property type="match status" value="1"/>
</dbReference>
<dbReference type="InterPro" id="IPR045024">
    <property type="entry name" value="NDH-2"/>
</dbReference>
<dbReference type="SUPFAM" id="SSF51905">
    <property type="entry name" value="FAD/NAD(P)-binding domain"/>
    <property type="match status" value="1"/>
</dbReference>
<organism evidence="7 8">
    <name type="scientific">Actinospica durhamensis</name>
    <dbReference type="NCBI Taxonomy" id="1508375"/>
    <lineage>
        <taxon>Bacteria</taxon>
        <taxon>Bacillati</taxon>
        <taxon>Actinomycetota</taxon>
        <taxon>Actinomycetes</taxon>
        <taxon>Catenulisporales</taxon>
        <taxon>Actinospicaceae</taxon>
        <taxon>Actinospica</taxon>
    </lineage>
</organism>
<dbReference type="InterPro" id="IPR036188">
    <property type="entry name" value="FAD/NAD-bd_sf"/>
</dbReference>
<feature type="domain" description="FAD/NAD(P)-binding" evidence="6">
    <location>
        <begin position="21"/>
        <end position="330"/>
    </location>
</feature>
<dbReference type="PANTHER" id="PTHR43706">
    <property type="entry name" value="NADH DEHYDROGENASE"/>
    <property type="match status" value="1"/>
</dbReference>
<evidence type="ECO:0000256" key="2">
    <source>
        <dbReference type="ARBA" id="ARBA00022630"/>
    </source>
</evidence>
<dbReference type="RefSeq" id="WP_212531699.1">
    <property type="nucleotide sequence ID" value="NZ_JAGSOG010000190.1"/>
</dbReference>
<protein>
    <submittedName>
        <fullName evidence="7">NAD(P)/FAD-dependent oxidoreductase</fullName>
    </submittedName>
</protein>
<evidence type="ECO:0000256" key="3">
    <source>
        <dbReference type="ARBA" id="ARBA00022827"/>
    </source>
</evidence>
<dbReference type="PRINTS" id="PR00368">
    <property type="entry name" value="FADPNR"/>
</dbReference>
<evidence type="ECO:0000256" key="1">
    <source>
        <dbReference type="ARBA" id="ARBA00005272"/>
    </source>
</evidence>
<dbReference type="Gene3D" id="3.50.50.100">
    <property type="match status" value="1"/>
</dbReference>
<keyword evidence="3" id="KW-0274">FAD</keyword>
<keyword evidence="2" id="KW-0285">Flavoprotein</keyword>
<evidence type="ECO:0000256" key="4">
    <source>
        <dbReference type="ARBA" id="ARBA00023002"/>
    </source>
</evidence>
<evidence type="ECO:0000313" key="7">
    <source>
        <dbReference type="EMBL" id="MBR7837233.1"/>
    </source>
</evidence>
<evidence type="ECO:0000259" key="6">
    <source>
        <dbReference type="Pfam" id="PF07992"/>
    </source>
</evidence>
<dbReference type="PANTHER" id="PTHR43706:SF45">
    <property type="entry name" value="NADH DEHYDROGENASE-LIKE PROTEIN RV1812C"/>
    <property type="match status" value="1"/>
</dbReference>
<dbReference type="GO" id="GO:0003954">
    <property type="term" value="F:NADH dehydrogenase activity"/>
    <property type="evidence" value="ECO:0007669"/>
    <property type="project" value="InterPro"/>
</dbReference>
<dbReference type="AlphaFoldDB" id="A0A941EU13"/>
<keyword evidence="4" id="KW-0560">Oxidoreductase</keyword>
<evidence type="ECO:0000256" key="5">
    <source>
        <dbReference type="ARBA" id="ARBA00023027"/>
    </source>
</evidence>
<proteinExistence type="inferred from homology"/>
<comment type="similarity">
    <text evidence="1">Belongs to the NADH dehydrogenase family.</text>
</comment>
<evidence type="ECO:0000313" key="8">
    <source>
        <dbReference type="Proteomes" id="UP000675781"/>
    </source>
</evidence>
<dbReference type="InterPro" id="IPR023753">
    <property type="entry name" value="FAD/NAD-binding_dom"/>
</dbReference>
<accession>A0A941EU13</accession>
<dbReference type="Proteomes" id="UP000675781">
    <property type="component" value="Unassembled WGS sequence"/>
</dbReference>
<name>A0A941EU13_9ACTN</name>
<reference evidence="7" key="1">
    <citation type="submission" date="2021-04" db="EMBL/GenBank/DDBJ databases">
        <title>Genome based classification of Actinospica acidithermotolerans sp. nov., an actinobacterium isolated from an Indonesian hot spring.</title>
        <authorList>
            <person name="Kusuma A.B."/>
            <person name="Putra K.E."/>
            <person name="Nafisah S."/>
            <person name="Loh J."/>
            <person name="Nouioui I."/>
            <person name="Goodfellow M."/>
        </authorList>
    </citation>
    <scope>NUCLEOTIDE SEQUENCE</scope>
    <source>
        <strain evidence="7">CSCA 57</strain>
    </source>
</reference>
<keyword evidence="5" id="KW-0520">NAD</keyword>
<sequence length="469" mass="50538">MTTEAAVRTPSPASPANIPPRILVIGGGYVGMYTARRILKNLKRGEAIVTVVDPRSYMTYQPFLPEAAAGSIAPRNIVAPLRRVIKGPNAEVVTGKVASVDHSRRTARIEPNAGEAYDLGFDQLVVAVGSVPRTLPIPGLAENGIGFKQVEEAISLRNHIIGQIDLADSIKDEALRRKALTFVFVGGGFAGVEAIAEMEDMARDVCKWYNHVEPEDLRFLLVEAADRILPEVGPELGVWTAEELRKRGIQVKMKTFLQSCVDNHVVLSDGTEVDASTIVWTAGVKPNPVVEHLGIPLGPKGHVDAQANLRVTGTQYVWAAGDCAQVPDLSKGPGNWCSPSAQHAVRQSKVLAENIVAALRGKNVADYVHKHVGSVAGLGIGKGVANVYGMKLRGWPAWFMHRAYHVSRVPTFNRKVRVCADWILAGFFRREAVSLTAFESPRGEFTEVAVPAPAAVAPAKTEEKAPVAA</sequence>
<gene>
    <name evidence="7" type="ORF">KDL01_28405</name>
</gene>
<comment type="caution">
    <text evidence="7">The sequence shown here is derived from an EMBL/GenBank/DDBJ whole genome shotgun (WGS) entry which is preliminary data.</text>
</comment>
<dbReference type="EMBL" id="JAGSOG010000190">
    <property type="protein sequence ID" value="MBR7837233.1"/>
    <property type="molecule type" value="Genomic_DNA"/>
</dbReference>
<keyword evidence="8" id="KW-1185">Reference proteome</keyword>